<dbReference type="PROSITE" id="PS50943">
    <property type="entry name" value="HTH_CROC1"/>
    <property type="match status" value="1"/>
</dbReference>
<keyword evidence="5" id="KW-1185">Reference proteome</keyword>
<evidence type="ECO:0000259" key="1">
    <source>
        <dbReference type="PROSITE" id="PS50943"/>
    </source>
</evidence>
<dbReference type="Pfam" id="PF01381">
    <property type="entry name" value="HTH_3"/>
    <property type="match status" value="1"/>
</dbReference>
<reference evidence="3" key="4">
    <citation type="submission" date="2022-11" db="EMBL/GenBank/DDBJ databases">
        <title>Draft genome sequence of Sellimonas catena strain 18CBH55.</title>
        <authorList>
            <person name="Hisatomi A."/>
            <person name="Ohkuma M."/>
            <person name="Sakamoto M."/>
        </authorList>
    </citation>
    <scope>NUCLEOTIDE SEQUENCE</scope>
    <source>
        <strain evidence="3">18CBH55</strain>
    </source>
</reference>
<reference evidence="3" key="3">
    <citation type="submission" date="2022-11" db="EMBL/GenBank/DDBJ databases">
        <title>Draft genome sequence of Sellimonas catena strain 18CBH55.</title>
        <authorList>
            <person name="Atsushi H."/>
            <person name="Moriya O."/>
            <person name="Mitsuo S."/>
        </authorList>
    </citation>
    <scope>NUCLEOTIDE SEQUENCE</scope>
    <source>
        <strain evidence="3">18CBH55</strain>
    </source>
</reference>
<sequence>MGIAEKLANAKKTNWISEGLSESEVKTIVELAKISAQIERCRLEMDMTQKEFAEYMGVTQGMVSKWEGREYNFTVKALNDICQKLHLELSIALEKPLEKSDYSIVKWDSERAEKKKVKREWISSYSFDKEAIA</sequence>
<proteinExistence type="predicted"/>
<reference evidence="2" key="2">
    <citation type="submission" date="2022-11" db="EMBL/GenBank/DDBJ databases">
        <title>Draft genome sequence of Sellimonas catena strain 12EGH17.</title>
        <authorList>
            <person name="Hisatomi A."/>
            <person name="Ohkuma M."/>
            <person name="Sakamoto M."/>
        </authorList>
    </citation>
    <scope>NUCLEOTIDE SEQUENCE</scope>
    <source>
        <strain evidence="2">12EGH17</strain>
    </source>
</reference>
<reference evidence="3 5" key="5">
    <citation type="journal article" date="2023" name="Int. J. Syst. Evol. Microbiol.">
        <title>Sellimonas catena sp. nov., isolated from human faeces.</title>
        <authorList>
            <person name="Hisatomi A."/>
            <person name="Ohkuma M."/>
            <person name="Sakamoto M."/>
        </authorList>
    </citation>
    <scope>NUCLEOTIDE SEQUENCE</scope>
    <source>
        <strain evidence="2 5">12EGH17</strain>
        <strain evidence="3">18CBH55</strain>
    </source>
</reference>
<dbReference type="RefSeq" id="WP_087168888.1">
    <property type="nucleotide sequence ID" value="NZ_BSBO01000086.1"/>
</dbReference>
<accession>A0A9W6CH54</accession>
<feature type="domain" description="HTH cro/C1-type" evidence="1">
    <location>
        <begin position="38"/>
        <end position="92"/>
    </location>
</feature>
<evidence type="ECO:0000313" key="2">
    <source>
        <dbReference type="EMBL" id="GLG06393.1"/>
    </source>
</evidence>
<dbReference type="InterPro" id="IPR010982">
    <property type="entry name" value="Lambda_DNA-bd_dom_sf"/>
</dbReference>
<gene>
    <name evidence="2" type="ORF">Selli1_35670</name>
    <name evidence="3" type="ORF">Selli2_36330</name>
</gene>
<reference evidence="2" key="1">
    <citation type="submission" date="2022-11" db="EMBL/GenBank/DDBJ databases">
        <title>Draft genome sequence of Sellimonas catena strain 12EGH17.</title>
        <authorList>
            <person name="Atsushi H."/>
            <person name="Moriya O."/>
            <person name="Mitsuo S."/>
        </authorList>
    </citation>
    <scope>NUCLEOTIDE SEQUENCE</scope>
    <source>
        <strain evidence="2">12EGH17</strain>
    </source>
</reference>
<protein>
    <recommendedName>
        <fullName evidence="1">HTH cro/C1-type domain-containing protein</fullName>
    </recommendedName>
</protein>
<dbReference type="SMART" id="SM00530">
    <property type="entry name" value="HTH_XRE"/>
    <property type="match status" value="1"/>
</dbReference>
<dbReference type="EMBL" id="BSCH01000051">
    <property type="protein sequence ID" value="GLG92205.1"/>
    <property type="molecule type" value="Genomic_DNA"/>
</dbReference>
<dbReference type="GO" id="GO:0003677">
    <property type="term" value="F:DNA binding"/>
    <property type="evidence" value="ECO:0007669"/>
    <property type="project" value="InterPro"/>
</dbReference>
<evidence type="ECO:0000313" key="4">
    <source>
        <dbReference type="Proteomes" id="UP001145094"/>
    </source>
</evidence>
<dbReference type="EMBL" id="BSBO01000086">
    <property type="protein sequence ID" value="GLG06393.1"/>
    <property type="molecule type" value="Genomic_DNA"/>
</dbReference>
<organism evidence="3 4">
    <name type="scientific">Sellimonas catena</name>
    <dbReference type="NCBI Taxonomy" id="2994035"/>
    <lineage>
        <taxon>Bacteria</taxon>
        <taxon>Bacillati</taxon>
        <taxon>Bacillota</taxon>
        <taxon>Clostridia</taxon>
        <taxon>Lachnospirales</taxon>
        <taxon>Lachnospiraceae</taxon>
        <taxon>Sellimonas</taxon>
    </lineage>
</organism>
<evidence type="ECO:0000313" key="3">
    <source>
        <dbReference type="EMBL" id="GLG92205.1"/>
    </source>
</evidence>
<dbReference type="SUPFAM" id="SSF47413">
    <property type="entry name" value="lambda repressor-like DNA-binding domains"/>
    <property type="match status" value="1"/>
</dbReference>
<dbReference type="Proteomes" id="UP001145094">
    <property type="component" value="Unassembled WGS sequence"/>
</dbReference>
<dbReference type="Gene3D" id="1.10.260.40">
    <property type="entry name" value="lambda repressor-like DNA-binding domains"/>
    <property type="match status" value="1"/>
</dbReference>
<dbReference type="AlphaFoldDB" id="A0A9W6CH54"/>
<evidence type="ECO:0000313" key="5">
    <source>
        <dbReference type="Proteomes" id="UP001145145"/>
    </source>
</evidence>
<dbReference type="CDD" id="cd00093">
    <property type="entry name" value="HTH_XRE"/>
    <property type="match status" value="1"/>
</dbReference>
<dbReference type="Proteomes" id="UP001145145">
    <property type="component" value="Unassembled WGS sequence"/>
</dbReference>
<comment type="caution">
    <text evidence="3">The sequence shown here is derived from an EMBL/GenBank/DDBJ whole genome shotgun (WGS) entry which is preliminary data.</text>
</comment>
<dbReference type="InterPro" id="IPR001387">
    <property type="entry name" value="Cro/C1-type_HTH"/>
</dbReference>
<name>A0A9W6CH54_9FIRM</name>